<feature type="region of interest" description="Disordered" evidence="1">
    <location>
        <begin position="52"/>
        <end position="76"/>
    </location>
</feature>
<protein>
    <submittedName>
        <fullName evidence="2">Uncharacterized protein</fullName>
    </submittedName>
</protein>
<keyword evidence="3" id="KW-1185">Reference proteome</keyword>
<name>A0A840NP09_9PSEU</name>
<sequence>MTEPWDTYPAAKLVNDVAELLQERGVTPHPAEDREAERIQAARKLLSSLGVTPTLSPEKSLDLNGHTNYNARVHGD</sequence>
<evidence type="ECO:0000313" key="2">
    <source>
        <dbReference type="EMBL" id="MBB5072841.1"/>
    </source>
</evidence>
<dbReference type="RefSeq" id="WP_184484454.1">
    <property type="nucleotide sequence ID" value="NZ_JACHIV010000001.1"/>
</dbReference>
<reference evidence="2 3" key="1">
    <citation type="submission" date="2020-08" db="EMBL/GenBank/DDBJ databases">
        <title>Sequencing the genomes of 1000 actinobacteria strains.</title>
        <authorList>
            <person name="Klenk H.-P."/>
        </authorList>
    </citation>
    <scope>NUCLEOTIDE SEQUENCE [LARGE SCALE GENOMIC DNA]</scope>
    <source>
        <strain evidence="2 3">DSM 45582</strain>
    </source>
</reference>
<dbReference type="AlphaFoldDB" id="A0A840NP09"/>
<dbReference type="EMBL" id="JACHIV010000001">
    <property type="protein sequence ID" value="MBB5072841.1"/>
    <property type="molecule type" value="Genomic_DNA"/>
</dbReference>
<dbReference type="Proteomes" id="UP000580474">
    <property type="component" value="Unassembled WGS sequence"/>
</dbReference>
<accession>A0A840NP09</accession>
<comment type="caution">
    <text evidence="2">The sequence shown here is derived from an EMBL/GenBank/DDBJ whole genome shotgun (WGS) entry which is preliminary data.</text>
</comment>
<evidence type="ECO:0000313" key="3">
    <source>
        <dbReference type="Proteomes" id="UP000580474"/>
    </source>
</evidence>
<organism evidence="2 3">
    <name type="scientific">Saccharopolyspora gloriosae</name>
    <dbReference type="NCBI Taxonomy" id="455344"/>
    <lineage>
        <taxon>Bacteria</taxon>
        <taxon>Bacillati</taxon>
        <taxon>Actinomycetota</taxon>
        <taxon>Actinomycetes</taxon>
        <taxon>Pseudonocardiales</taxon>
        <taxon>Pseudonocardiaceae</taxon>
        <taxon>Saccharopolyspora</taxon>
    </lineage>
</organism>
<evidence type="ECO:0000256" key="1">
    <source>
        <dbReference type="SAM" id="MobiDB-lite"/>
    </source>
</evidence>
<proteinExistence type="predicted"/>
<gene>
    <name evidence="2" type="ORF">BJ969_005929</name>
</gene>